<evidence type="ECO:0000313" key="1">
    <source>
        <dbReference type="EMBL" id="ANX05110.1"/>
    </source>
</evidence>
<dbReference type="SUPFAM" id="SSF160719">
    <property type="entry name" value="gpW/gp25-like"/>
    <property type="match status" value="1"/>
</dbReference>
<proteinExistence type="predicted"/>
<accession>A0A1B1YW39</accession>
<evidence type="ECO:0008006" key="3">
    <source>
        <dbReference type="Google" id="ProtNLM"/>
    </source>
</evidence>
<dbReference type="EMBL" id="CP014671">
    <property type="protein sequence ID" value="ANX05110.1"/>
    <property type="molecule type" value="Genomic_DNA"/>
</dbReference>
<dbReference type="KEGG" id="gbi:PG2T_13595"/>
<organism evidence="1 2">
    <name type="scientific">Immundisolibacter cernigliae</name>
    <dbReference type="NCBI Taxonomy" id="1810504"/>
    <lineage>
        <taxon>Bacteria</taxon>
        <taxon>Pseudomonadati</taxon>
        <taxon>Pseudomonadota</taxon>
        <taxon>Gammaproteobacteria</taxon>
        <taxon>Immundisolibacterales</taxon>
        <taxon>Immundisolibacteraceae</taxon>
        <taxon>Immundisolibacter</taxon>
    </lineage>
</organism>
<dbReference type="Proteomes" id="UP000092952">
    <property type="component" value="Chromosome"/>
</dbReference>
<evidence type="ECO:0000313" key="2">
    <source>
        <dbReference type="Proteomes" id="UP000092952"/>
    </source>
</evidence>
<dbReference type="AlphaFoldDB" id="A0A1B1YW39"/>
<name>A0A1B1YW39_9GAMM</name>
<dbReference type="InParanoid" id="A0A1B1YW39"/>
<sequence length="157" mass="17173">MPVQEKPTAQLLRDLALHAIHRELRPVYRPTEKLDAGPGGRGRQWDFVVREGLENLAQAIILRVLTPRGELAALGHPDYGSRVHELIGTGNTATTRALLRLHLLDALGREPRIGKIRTLDIIRTPGQRSSVDVRLEVLPAGAAQVLVVGPFSLDLGP</sequence>
<dbReference type="STRING" id="1810504.PG2T_13595"/>
<protein>
    <recommendedName>
        <fullName evidence="3">IraD/Gp25-like domain-containing protein</fullName>
    </recommendedName>
</protein>
<gene>
    <name evidence="1" type="ORF">PG2T_13595</name>
</gene>
<dbReference type="Gene3D" id="3.10.450.40">
    <property type="match status" value="1"/>
</dbReference>
<reference evidence="2" key="1">
    <citation type="submission" date="2016-03" db="EMBL/GenBank/DDBJ databases">
        <title>Complete genome sequence of Solimmundus cernigliae, representing a novel lineage of polycyclic aromatic hydrocarbon degraders within the Gammaproteobacteria.</title>
        <authorList>
            <person name="Singleton D.R."/>
            <person name="Dickey A.N."/>
            <person name="Scholl E.H."/>
            <person name="Wright F.A."/>
            <person name="Aitken M.D."/>
        </authorList>
    </citation>
    <scope>NUCLEOTIDE SEQUENCE [LARGE SCALE GENOMIC DNA]</scope>
    <source>
        <strain evidence="2">TR3.2</strain>
    </source>
</reference>
<dbReference type="OrthoDB" id="4829041at2"/>
<keyword evidence="2" id="KW-1185">Reference proteome</keyword>
<dbReference type="RefSeq" id="WP_068806628.1">
    <property type="nucleotide sequence ID" value="NZ_CP014671.1"/>
</dbReference>